<gene>
    <name evidence="3" type="ORF">BG006_000500</name>
</gene>
<accession>A0A9P5VHL0</accession>
<organism evidence="3 4">
    <name type="scientific">Podila minutissima</name>
    <dbReference type="NCBI Taxonomy" id="64525"/>
    <lineage>
        <taxon>Eukaryota</taxon>
        <taxon>Fungi</taxon>
        <taxon>Fungi incertae sedis</taxon>
        <taxon>Mucoromycota</taxon>
        <taxon>Mortierellomycotina</taxon>
        <taxon>Mortierellomycetes</taxon>
        <taxon>Mortierellales</taxon>
        <taxon>Mortierellaceae</taxon>
        <taxon>Podila</taxon>
    </lineage>
</organism>
<keyword evidence="2" id="KW-1133">Transmembrane helix</keyword>
<feature type="compositionally biased region" description="Polar residues" evidence="1">
    <location>
        <begin position="424"/>
        <end position="439"/>
    </location>
</feature>
<dbReference type="Proteomes" id="UP000696485">
    <property type="component" value="Unassembled WGS sequence"/>
</dbReference>
<feature type="region of interest" description="Disordered" evidence="1">
    <location>
        <begin position="413"/>
        <end position="440"/>
    </location>
</feature>
<evidence type="ECO:0000256" key="1">
    <source>
        <dbReference type="SAM" id="MobiDB-lite"/>
    </source>
</evidence>
<dbReference type="EMBL" id="JAAAUY010001082">
    <property type="protein sequence ID" value="KAF9324468.1"/>
    <property type="molecule type" value="Genomic_DNA"/>
</dbReference>
<keyword evidence="2" id="KW-0472">Membrane</keyword>
<feature type="transmembrane region" description="Helical" evidence="2">
    <location>
        <begin position="292"/>
        <end position="313"/>
    </location>
</feature>
<feature type="transmembrane region" description="Helical" evidence="2">
    <location>
        <begin position="319"/>
        <end position="340"/>
    </location>
</feature>
<keyword evidence="4" id="KW-1185">Reference proteome</keyword>
<comment type="caution">
    <text evidence="3">The sequence shown here is derived from an EMBL/GenBank/DDBJ whole genome shotgun (WGS) entry which is preliminary data.</text>
</comment>
<evidence type="ECO:0000256" key="2">
    <source>
        <dbReference type="SAM" id="Phobius"/>
    </source>
</evidence>
<name>A0A9P5VHL0_9FUNG</name>
<sequence>MARVSLTVDIPGQSPVAHDPMDRPDTPGYFNPKNENSYSFTRNGSQYIASPSSPASPMMTPVLPYKGMDIKRVSEYEFPTAVKVDSLYQSYLNHPFNQQIKNNDAKTSPRLQKPLAFVNTNINNKYSNYTKNSKNIKLVTIKDTKDKTGMTIMDLGSPTSLVSPPPPYIHSSGHGVGFDDSKETSTIATTVARPKLARVLPPQAIPITTSSSPTFGPSSADAKLLSATPTSVVMSGLIERSETETLYNLQMAEDVSSSSPRTSTREPMVSVLGSPMQASFPSFWEDSRQQKLHWVFLSFGCVLLGSAIWMIAMQVFVEWVMVMPAATVFLCTLQFGRYSWRKNRFNKQKKLQESDLANQYVEAAASPAQRSQGDMREMAFLEPHQPISYDEAHQHHVSFKQPSQVNSLLQHPTITGPTSGGGFSQQSYKQPRQQLSKKQLSPKMPMTVNPALYRPSANHGQFLSPVDSPQTPPPAYFLKKIELPEINGVGDLVSEFEIDFSSIKY</sequence>
<dbReference type="AlphaFoldDB" id="A0A9P5VHL0"/>
<evidence type="ECO:0000313" key="4">
    <source>
        <dbReference type="Proteomes" id="UP000696485"/>
    </source>
</evidence>
<protein>
    <submittedName>
        <fullName evidence="3">Uncharacterized protein</fullName>
    </submittedName>
</protein>
<reference evidence="3" key="1">
    <citation type="journal article" date="2020" name="Fungal Divers.">
        <title>Resolving the Mortierellaceae phylogeny through synthesis of multi-gene phylogenetics and phylogenomics.</title>
        <authorList>
            <person name="Vandepol N."/>
            <person name="Liber J."/>
            <person name="Desiro A."/>
            <person name="Na H."/>
            <person name="Kennedy M."/>
            <person name="Barry K."/>
            <person name="Grigoriev I.V."/>
            <person name="Miller A.N."/>
            <person name="O'Donnell K."/>
            <person name="Stajich J.E."/>
            <person name="Bonito G."/>
        </authorList>
    </citation>
    <scope>NUCLEOTIDE SEQUENCE</scope>
    <source>
        <strain evidence="3">NVP1</strain>
    </source>
</reference>
<proteinExistence type="predicted"/>
<evidence type="ECO:0000313" key="3">
    <source>
        <dbReference type="EMBL" id="KAF9324468.1"/>
    </source>
</evidence>
<keyword evidence="2" id="KW-0812">Transmembrane</keyword>
<feature type="region of interest" description="Disordered" evidence="1">
    <location>
        <begin position="1"/>
        <end position="25"/>
    </location>
</feature>